<accession>A0A9D1JY07</accession>
<dbReference type="Proteomes" id="UP000886865">
    <property type="component" value="Unassembled WGS sequence"/>
</dbReference>
<evidence type="ECO:0000313" key="2">
    <source>
        <dbReference type="Proteomes" id="UP000886865"/>
    </source>
</evidence>
<organism evidence="1 2">
    <name type="scientific">Candidatus Galligastranaerophilus intestinavium</name>
    <dbReference type="NCBI Taxonomy" id="2840836"/>
    <lineage>
        <taxon>Bacteria</taxon>
        <taxon>Candidatus Galligastranaerophilus</taxon>
    </lineage>
</organism>
<dbReference type="EMBL" id="DVJQ01000073">
    <property type="protein sequence ID" value="HIS75054.1"/>
    <property type="molecule type" value="Genomic_DNA"/>
</dbReference>
<evidence type="ECO:0000313" key="1">
    <source>
        <dbReference type="EMBL" id="HIS75054.1"/>
    </source>
</evidence>
<name>A0A9D1JY07_9BACT</name>
<sequence length="171" mass="20345">MAISPISAFSNYSYLFNITSQDEKAEQKDKLNLLMSQYNLVSTDDYDKDIERLRAAIIQEQIERASQEQEKSQETEGYEERPWYEIMWKLGLTQNDSIREDYDDIMDELDYRIMNAQDEDEYNEYNNMRIRAEEYFNEYSEYTTSRIDTSSSNLIGLSMLATMNMMDLNLI</sequence>
<comment type="caution">
    <text evidence="1">The sequence shown here is derived from an EMBL/GenBank/DDBJ whole genome shotgun (WGS) entry which is preliminary data.</text>
</comment>
<proteinExistence type="predicted"/>
<reference evidence="1" key="2">
    <citation type="journal article" date="2021" name="PeerJ">
        <title>Extensive microbial diversity within the chicken gut microbiome revealed by metagenomics and culture.</title>
        <authorList>
            <person name="Gilroy R."/>
            <person name="Ravi A."/>
            <person name="Getino M."/>
            <person name="Pursley I."/>
            <person name="Horton D.L."/>
            <person name="Alikhan N.F."/>
            <person name="Baker D."/>
            <person name="Gharbi K."/>
            <person name="Hall N."/>
            <person name="Watson M."/>
            <person name="Adriaenssens E.M."/>
            <person name="Foster-Nyarko E."/>
            <person name="Jarju S."/>
            <person name="Secka A."/>
            <person name="Antonio M."/>
            <person name="Oren A."/>
            <person name="Chaudhuri R.R."/>
            <person name="La Ragione R."/>
            <person name="Hildebrand F."/>
            <person name="Pallen M.J."/>
        </authorList>
    </citation>
    <scope>NUCLEOTIDE SEQUENCE</scope>
    <source>
        <strain evidence="1">CHK152-2871</strain>
    </source>
</reference>
<gene>
    <name evidence="1" type="ORF">IAA86_08565</name>
</gene>
<dbReference type="AlphaFoldDB" id="A0A9D1JY07"/>
<reference evidence="1" key="1">
    <citation type="submission" date="2020-10" db="EMBL/GenBank/DDBJ databases">
        <authorList>
            <person name="Gilroy R."/>
        </authorList>
    </citation>
    <scope>NUCLEOTIDE SEQUENCE</scope>
    <source>
        <strain evidence="1">CHK152-2871</strain>
    </source>
</reference>
<protein>
    <submittedName>
        <fullName evidence="1">Uncharacterized protein</fullName>
    </submittedName>
</protein>